<proteinExistence type="predicted"/>
<dbReference type="Proteomes" id="UP000807850">
    <property type="component" value="Unassembled WGS sequence"/>
</dbReference>
<evidence type="ECO:0000313" key="2">
    <source>
        <dbReference type="Proteomes" id="UP000807850"/>
    </source>
</evidence>
<dbReference type="PROSITE" id="PS51257">
    <property type="entry name" value="PROKAR_LIPOPROTEIN"/>
    <property type="match status" value="1"/>
</dbReference>
<gene>
    <name evidence="1" type="ORF">HY076_05330</name>
</gene>
<comment type="caution">
    <text evidence="1">The sequence shown here is derived from an EMBL/GenBank/DDBJ whole genome shotgun (WGS) entry which is preliminary data.</text>
</comment>
<sequence length="259" mass="28376">MRQTNPIRSRAALAALALVTTILTSGCFNPFSPLIAPVRGNVPPPPTPNSAPGVLRLFEWCYNNREIAEYREIFTDDYRFIFSPQDSSGGPYRGVPWTREDELISTTQLFVGGGVESPASTIQLTLDKNFVVLPDGLLAPWDVAGRWHKTITTQVQLSIRTSDGNAIDISGAALFYFVRGDSAVIPDELKRRGFGPDSTRWYIRRWDDQTVQPGPGGEIAWSPATARRARPAAAQPAPIEITWGTLKASLLQQALANGP</sequence>
<dbReference type="AlphaFoldDB" id="A0A9D6QJW0"/>
<name>A0A9D6QJW0_UNCEI</name>
<protein>
    <submittedName>
        <fullName evidence="1">Uncharacterized protein</fullName>
    </submittedName>
</protein>
<organism evidence="1 2">
    <name type="scientific">Eiseniibacteriota bacterium</name>
    <dbReference type="NCBI Taxonomy" id="2212470"/>
    <lineage>
        <taxon>Bacteria</taxon>
        <taxon>Candidatus Eiseniibacteriota</taxon>
    </lineage>
</organism>
<reference evidence="1" key="1">
    <citation type="submission" date="2020-07" db="EMBL/GenBank/DDBJ databases">
        <title>Huge and variable diversity of episymbiotic CPR bacteria and DPANN archaea in groundwater ecosystems.</title>
        <authorList>
            <person name="He C.Y."/>
            <person name="Keren R."/>
            <person name="Whittaker M."/>
            <person name="Farag I.F."/>
            <person name="Doudna J."/>
            <person name="Cate J.H.D."/>
            <person name="Banfield J.F."/>
        </authorList>
    </citation>
    <scope>NUCLEOTIDE SEQUENCE</scope>
    <source>
        <strain evidence="1">NC_groundwater_928_Pr1_S-0.2um_72_17</strain>
    </source>
</reference>
<evidence type="ECO:0000313" key="1">
    <source>
        <dbReference type="EMBL" id="MBI3539675.1"/>
    </source>
</evidence>
<accession>A0A9D6QJW0</accession>
<dbReference type="EMBL" id="JACQAY010000167">
    <property type="protein sequence ID" value="MBI3539675.1"/>
    <property type="molecule type" value="Genomic_DNA"/>
</dbReference>